<dbReference type="EMBL" id="FNKX01000004">
    <property type="protein sequence ID" value="SDR61029.1"/>
    <property type="molecule type" value="Genomic_DNA"/>
</dbReference>
<reference evidence="5" key="1">
    <citation type="submission" date="2016-10" db="EMBL/GenBank/DDBJ databases">
        <authorList>
            <person name="Varghese N."/>
            <person name="Submissions S."/>
        </authorList>
    </citation>
    <scope>NUCLEOTIDE SEQUENCE [LARGE SCALE GENOMIC DNA]</scope>
    <source>
        <strain evidence="5">DUS833</strain>
    </source>
</reference>
<proteinExistence type="predicted"/>
<evidence type="ECO:0000256" key="2">
    <source>
        <dbReference type="SAM" id="SignalP"/>
    </source>
</evidence>
<dbReference type="InterPro" id="IPR001638">
    <property type="entry name" value="Solute-binding_3/MltF_N"/>
</dbReference>
<evidence type="ECO:0000259" key="3">
    <source>
        <dbReference type="Pfam" id="PF00497"/>
    </source>
</evidence>
<keyword evidence="5" id="KW-1185">Reference proteome</keyword>
<dbReference type="Pfam" id="PF00497">
    <property type="entry name" value="SBP_bac_3"/>
    <property type="match status" value="1"/>
</dbReference>
<dbReference type="STRING" id="157910.SAMN05445850_7509"/>
<name>A0A1H1KGW4_9BURK</name>
<organism evidence="4 5">
    <name type="scientific">Paraburkholderia tuberum</name>
    <dbReference type="NCBI Taxonomy" id="157910"/>
    <lineage>
        <taxon>Bacteria</taxon>
        <taxon>Pseudomonadati</taxon>
        <taxon>Pseudomonadota</taxon>
        <taxon>Betaproteobacteria</taxon>
        <taxon>Burkholderiales</taxon>
        <taxon>Burkholderiaceae</taxon>
        <taxon>Paraburkholderia</taxon>
    </lineage>
</organism>
<dbReference type="PANTHER" id="PTHR35936:SF25">
    <property type="entry name" value="ABC TRANSPORTER SUBSTRATE-BINDING PROTEIN"/>
    <property type="match status" value="1"/>
</dbReference>
<dbReference type="SUPFAM" id="SSF53850">
    <property type="entry name" value="Periplasmic binding protein-like II"/>
    <property type="match status" value="1"/>
</dbReference>
<feature type="domain" description="Solute-binding protein family 3/N-terminal" evidence="3">
    <location>
        <begin position="41"/>
        <end position="250"/>
    </location>
</feature>
<dbReference type="PANTHER" id="PTHR35936">
    <property type="entry name" value="MEMBRANE-BOUND LYTIC MUREIN TRANSGLYCOSYLASE F"/>
    <property type="match status" value="1"/>
</dbReference>
<accession>A0A1H1KGW4</accession>
<sequence>MKRIYATTGACAAAVAIACHALPAHAEEIRVADNAPYTIDPVRHPDADSGHNGFFLDIVRQMAAAMKRDIAVKFVGWQDAQAEARAGHDILFFPYSRTAEREPNYMWVQKVWDIEEVFVSQPGAAAIDSYDAGNALRAIGVVGGSTGHAELKKRGFSNLKLYSNAAAVTEAVAAREVDAAYSADIELKFAWRAAKHPGNLVVGKTLARRALYIAASKDSPEIDRDAWAKAFDTVKRDGVVDRAYAYYFGQK</sequence>
<dbReference type="PROSITE" id="PS51257">
    <property type="entry name" value="PROKAR_LIPOPROTEIN"/>
    <property type="match status" value="1"/>
</dbReference>
<keyword evidence="1 2" id="KW-0732">Signal</keyword>
<feature type="chain" id="PRO_5011719352" evidence="2">
    <location>
        <begin position="27"/>
        <end position="251"/>
    </location>
</feature>
<evidence type="ECO:0000313" key="5">
    <source>
        <dbReference type="Proteomes" id="UP000199365"/>
    </source>
</evidence>
<gene>
    <name evidence="4" type="ORF">SAMN05445850_7509</name>
</gene>
<protein>
    <submittedName>
        <fullName evidence="4">Amino acid ABC transporter substrate-binding protein, PAAT family</fullName>
    </submittedName>
</protein>
<evidence type="ECO:0000313" key="4">
    <source>
        <dbReference type="EMBL" id="SDR61029.1"/>
    </source>
</evidence>
<dbReference type="Gene3D" id="3.40.190.10">
    <property type="entry name" value="Periplasmic binding protein-like II"/>
    <property type="match status" value="2"/>
</dbReference>
<dbReference type="AlphaFoldDB" id="A0A1H1KGW4"/>
<evidence type="ECO:0000256" key="1">
    <source>
        <dbReference type="ARBA" id="ARBA00022729"/>
    </source>
</evidence>
<feature type="signal peptide" evidence="2">
    <location>
        <begin position="1"/>
        <end position="26"/>
    </location>
</feature>
<dbReference type="RefSeq" id="WP_167368822.1">
    <property type="nucleotide sequence ID" value="NZ_FNKX01000004.1"/>
</dbReference>
<dbReference type="Proteomes" id="UP000199365">
    <property type="component" value="Unassembled WGS sequence"/>
</dbReference>